<accession>A0A6M4GS54</accession>
<dbReference type="Pfam" id="PF11142">
    <property type="entry name" value="DUF2917"/>
    <property type="match status" value="1"/>
</dbReference>
<sequence>MSTCREMTLRDGEILSLSHARGREITVLAGRLWITEEASNDDVWLEAGQHANLSGDGLAVIESVGASCVEIH</sequence>
<protein>
    <recommendedName>
        <fullName evidence="3">DUF2917 family protein</fullName>
    </recommendedName>
</protein>
<keyword evidence="2" id="KW-1185">Reference proteome</keyword>
<name>A0A6M4GS54_9PROT</name>
<dbReference type="AlphaFoldDB" id="A0A6M4GS54"/>
<proteinExistence type="predicted"/>
<dbReference type="InterPro" id="IPR021317">
    <property type="entry name" value="DUF2917"/>
</dbReference>
<organism evidence="1 2">
    <name type="scientific">Usitatibacter rugosus</name>
    <dbReference type="NCBI Taxonomy" id="2732067"/>
    <lineage>
        <taxon>Bacteria</taxon>
        <taxon>Pseudomonadati</taxon>
        <taxon>Pseudomonadota</taxon>
        <taxon>Betaproteobacteria</taxon>
        <taxon>Nitrosomonadales</taxon>
        <taxon>Usitatibacteraceae</taxon>
        <taxon>Usitatibacter</taxon>
    </lineage>
</organism>
<dbReference type="RefSeq" id="WP_171090056.1">
    <property type="nucleotide sequence ID" value="NZ_CP053069.1"/>
</dbReference>
<evidence type="ECO:0000313" key="1">
    <source>
        <dbReference type="EMBL" id="QJR09932.1"/>
    </source>
</evidence>
<evidence type="ECO:0000313" key="2">
    <source>
        <dbReference type="Proteomes" id="UP000501534"/>
    </source>
</evidence>
<gene>
    <name evidence="1" type="ORF">DSM104443_00983</name>
</gene>
<reference evidence="1 2" key="1">
    <citation type="submission" date="2020-04" db="EMBL/GenBank/DDBJ databases">
        <title>Usitatibacter rugosus gen. nov., sp. nov. and Usitatibacter palustris sp. nov., novel members of Usitatibacteraceae fam. nov. within the order Nitrosomonadales isolated from soil.</title>
        <authorList>
            <person name="Huber K.J."/>
            <person name="Neumann-Schaal M."/>
            <person name="Geppert A."/>
            <person name="Luckner M."/>
            <person name="Wanner G."/>
            <person name="Overmann J."/>
        </authorList>
    </citation>
    <scope>NUCLEOTIDE SEQUENCE [LARGE SCALE GENOMIC DNA]</scope>
    <source>
        <strain evidence="1 2">0125_3</strain>
    </source>
</reference>
<dbReference type="Proteomes" id="UP000501534">
    <property type="component" value="Chromosome"/>
</dbReference>
<dbReference type="EMBL" id="CP053069">
    <property type="protein sequence ID" value="QJR09932.1"/>
    <property type="molecule type" value="Genomic_DNA"/>
</dbReference>
<dbReference type="KEGG" id="uru:DSM104443_00983"/>
<evidence type="ECO:0008006" key="3">
    <source>
        <dbReference type="Google" id="ProtNLM"/>
    </source>
</evidence>